<gene>
    <name evidence="2" type="ORF">Pla163_16210</name>
</gene>
<keyword evidence="1" id="KW-0732">Signal</keyword>
<evidence type="ECO:0000313" key="3">
    <source>
        <dbReference type="Proteomes" id="UP000319342"/>
    </source>
</evidence>
<dbReference type="SUPFAM" id="SSF47175">
    <property type="entry name" value="Cytochromes"/>
    <property type="match status" value="1"/>
</dbReference>
<feature type="signal peptide" evidence="1">
    <location>
        <begin position="1"/>
        <end position="22"/>
    </location>
</feature>
<dbReference type="GO" id="GO:0005506">
    <property type="term" value="F:iron ion binding"/>
    <property type="evidence" value="ECO:0007669"/>
    <property type="project" value="InterPro"/>
</dbReference>
<organism evidence="2 3">
    <name type="scientific">Rohdeia mirabilis</name>
    <dbReference type="NCBI Taxonomy" id="2528008"/>
    <lineage>
        <taxon>Bacteria</taxon>
        <taxon>Pseudomonadati</taxon>
        <taxon>Planctomycetota</taxon>
        <taxon>Planctomycetia</taxon>
        <taxon>Planctomycetia incertae sedis</taxon>
        <taxon>Rohdeia</taxon>
    </lineage>
</organism>
<protein>
    <recommendedName>
        <fullName evidence="4">Cytochrome C</fullName>
    </recommendedName>
</protein>
<evidence type="ECO:0000256" key="1">
    <source>
        <dbReference type="SAM" id="SignalP"/>
    </source>
</evidence>
<dbReference type="InterPro" id="IPR029021">
    <property type="entry name" value="Prot-tyrosine_phosphatase-like"/>
</dbReference>
<dbReference type="OrthoDB" id="251220at2"/>
<name>A0A518CZ51_9BACT</name>
<dbReference type="GO" id="GO:0009055">
    <property type="term" value="F:electron transfer activity"/>
    <property type="evidence" value="ECO:0007669"/>
    <property type="project" value="InterPro"/>
</dbReference>
<keyword evidence="3" id="KW-1185">Reference proteome</keyword>
<accession>A0A518CZ51</accession>
<evidence type="ECO:0000313" key="2">
    <source>
        <dbReference type="EMBL" id="QDU84510.1"/>
    </source>
</evidence>
<evidence type="ECO:0008006" key="4">
    <source>
        <dbReference type="Google" id="ProtNLM"/>
    </source>
</evidence>
<feature type="chain" id="PRO_5022147663" description="Cytochrome C" evidence="1">
    <location>
        <begin position="23"/>
        <end position="346"/>
    </location>
</feature>
<dbReference type="RefSeq" id="WP_145186191.1">
    <property type="nucleotide sequence ID" value="NZ_CP036290.1"/>
</dbReference>
<reference evidence="2 3" key="1">
    <citation type="submission" date="2019-02" db="EMBL/GenBank/DDBJ databases">
        <title>Deep-cultivation of Planctomycetes and their phenomic and genomic characterization uncovers novel biology.</title>
        <authorList>
            <person name="Wiegand S."/>
            <person name="Jogler M."/>
            <person name="Boedeker C."/>
            <person name="Pinto D."/>
            <person name="Vollmers J."/>
            <person name="Rivas-Marin E."/>
            <person name="Kohn T."/>
            <person name="Peeters S.H."/>
            <person name="Heuer A."/>
            <person name="Rast P."/>
            <person name="Oberbeckmann S."/>
            <person name="Bunk B."/>
            <person name="Jeske O."/>
            <person name="Meyerdierks A."/>
            <person name="Storesund J.E."/>
            <person name="Kallscheuer N."/>
            <person name="Luecker S."/>
            <person name="Lage O.M."/>
            <person name="Pohl T."/>
            <person name="Merkel B.J."/>
            <person name="Hornburger P."/>
            <person name="Mueller R.-W."/>
            <person name="Bruemmer F."/>
            <person name="Labrenz M."/>
            <person name="Spormann A.M."/>
            <person name="Op den Camp H."/>
            <person name="Overmann J."/>
            <person name="Amann R."/>
            <person name="Jetten M.S.M."/>
            <person name="Mascher T."/>
            <person name="Medema M.H."/>
            <person name="Devos D.P."/>
            <person name="Kaster A.-K."/>
            <person name="Ovreas L."/>
            <person name="Rohde M."/>
            <person name="Galperin M.Y."/>
            <person name="Jogler C."/>
        </authorList>
    </citation>
    <scope>NUCLEOTIDE SEQUENCE [LARGE SCALE GENOMIC DNA]</scope>
    <source>
        <strain evidence="2 3">Pla163</strain>
    </source>
</reference>
<dbReference type="InterPro" id="IPR010980">
    <property type="entry name" value="Cyt_c/b562"/>
</dbReference>
<dbReference type="GO" id="GO:0020037">
    <property type="term" value="F:heme binding"/>
    <property type="evidence" value="ECO:0007669"/>
    <property type="project" value="InterPro"/>
</dbReference>
<dbReference type="AlphaFoldDB" id="A0A518CZ51"/>
<dbReference type="Gene3D" id="3.90.190.10">
    <property type="entry name" value="Protein tyrosine phosphatase superfamily"/>
    <property type="match status" value="1"/>
</dbReference>
<dbReference type="Proteomes" id="UP000319342">
    <property type="component" value="Chromosome"/>
</dbReference>
<dbReference type="EMBL" id="CP036290">
    <property type="protein sequence ID" value="QDU84510.1"/>
    <property type="molecule type" value="Genomic_DNA"/>
</dbReference>
<dbReference type="Gene3D" id="1.20.120.10">
    <property type="entry name" value="Cytochrome c/b562"/>
    <property type="match status" value="1"/>
</dbReference>
<dbReference type="SUPFAM" id="SSF52799">
    <property type="entry name" value="(Phosphotyrosine protein) phosphatases II"/>
    <property type="match status" value="1"/>
</dbReference>
<sequence length="346" mass="37837" precursor="true">MTTPRSFFLVSALAACALAACASSTGTPVQPETPGTVAVNVQVAPPLTAVSNAFESASSLELPEAAPLEFPALHNVFHLSENIITGSEPGDEASLALIASWGVKTILSTDGKAPDAETAAKYGMRYVHVPIQYKGITEDEQLRIVKVFRELEGPFFVHCFHGKHRGPAGAALGRLALDGVSREQALAEMRQWCGTSSKYSGLYWTVACAELPDEATTRSYRWDFPSAQPLEGIAGAMVTTARHYENVLYSDDVDYGVDPLHPDIDPLNEAEILHQLFAQMRAMDEVQREPDDYREWMADGERASFELVEALRDHRAGVPEARERVEDALAATKQSCAACHTKYRNR</sequence>
<dbReference type="PROSITE" id="PS51257">
    <property type="entry name" value="PROKAR_LIPOPROTEIN"/>
    <property type="match status" value="1"/>
</dbReference>
<dbReference type="GO" id="GO:0022900">
    <property type="term" value="P:electron transport chain"/>
    <property type="evidence" value="ECO:0007669"/>
    <property type="project" value="InterPro"/>
</dbReference>
<proteinExistence type="predicted"/>